<feature type="transmembrane region" description="Helical" evidence="17">
    <location>
        <begin position="269"/>
        <end position="287"/>
    </location>
</feature>
<proteinExistence type="inferred from homology"/>
<reference evidence="20" key="1">
    <citation type="submission" date="2012-06" db="EMBL/GenBank/DDBJ databases">
        <title>Mitogenomics of the Coleoptera under dense taxon sampling.</title>
        <authorList>
            <person name="Timmermans M.J.T.N."/>
            <person name="Lim J."/>
            <person name="Dodsworth S."/>
            <person name="Haran J."/>
            <person name="Ahrens D."/>
            <person name="Bocak L."/>
            <person name="London A."/>
            <person name="Culverwell L."/>
            <person name="Vogler A.P."/>
        </authorList>
    </citation>
    <scope>NUCLEOTIDE SEQUENCE</scope>
</reference>
<dbReference type="AlphaFoldDB" id="A0A0S2MQA6"/>
<sequence length="436" mass="50147">MMSLLMLMILLIFVSMQLEFWVISLFYFLMMGLLMLYNIGLNTSLLSMEMGLDYWSFFFVILSLWICVLMIISSGLLYKKKYSWSIFVVMNLLIMLLLFLVFVSLNFFLFYLFFEASLVPTFILIIGWGYQPERLQAGFYMLLYTLFVSLPMMISIFYLFFNVGSLIFNFMSINFSLYLYLCMSLVFFVKFPIFLIHLWLPKAHVEAPVSGSMILAGVMLKLGGYGLVRMLSISSSSVMGFSMFFMSLGLVGGFFVSLICLCQFDMKSLVAYSSVAHMGLVISGILTMSITGVMGSLILMLAHGLCSSGLFCLTNMVYERTMSRSLFINKGMMLVMPFLSLWWFIFCIFNMSAPPSLNLLGELILFMSMLNWESSLLVFISLISFFGAFYSLYLFSLSQHGKMMISVYLFWPNSIREHILMFLHFFPLILFILSGY</sequence>
<evidence type="ECO:0000256" key="15">
    <source>
        <dbReference type="ARBA" id="ARBA00023136"/>
    </source>
</evidence>
<evidence type="ECO:0000256" key="9">
    <source>
        <dbReference type="ARBA" id="ARBA00022967"/>
    </source>
</evidence>
<evidence type="ECO:0000256" key="12">
    <source>
        <dbReference type="ARBA" id="ARBA00023027"/>
    </source>
</evidence>
<dbReference type="Pfam" id="PF01059">
    <property type="entry name" value="Oxidored_q5_N"/>
    <property type="match status" value="1"/>
</dbReference>
<evidence type="ECO:0000256" key="7">
    <source>
        <dbReference type="ARBA" id="ARBA00022660"/>
    </source>
</evidence>
<feature type="transmembrane region" description="Helical" evidence="17">
    <location>
        <begin position="238"/>
        <end position="262"/>
    </location>
</feature>
<comment type="function">
    <text evidence="1">Core subunit of the mitochondrial membrane respiratory chain NADH dehydrogenase (Complex I) that is believed to belong to the minimal assembly required for catalysis. Complex I functions in the transfer of electrons from NADH to the respiratory chain. The immediate electron acceptor for the enzyme is believed to be ubiquinone.</text>
</comment>
<keyword evidence="10 17" id="KW-0249">Electron transport</keyword>
<dbReference type="InterPro" id="IPR003918">
    <property type="entry name" value="NADH_UbQ_OxRdtase"/>
</dbReference>
<keyword evidence="14 17" id="KW-0496">Mitochondrion</keyword>
<evidence type="ECO:0000256" key="17">
    <source>
        <dbReference type="RuleBase" id="RU003297"/>
    </source>
</evidence>
<feature type="transmembrane region" description="Helical" evidence="17">
    <location>
        <begin position="108"/>
        <end position="130"/>
    </location>
</feature>
<feature type="domain" description="NADH:ubiquinone oxidoreductase chain 4 N-terminal" evidence="19">
    <location>
        <begin position="1"/>
        <end position="100"/>
    </location>
</feature>
<dbReference type="PRINTS" id="PR01437">
    <property type="entry name" value="NUOXDRDTASE4"/>
</dbReference>
<evidence type="ECO:0000256" key="8">
    <source>
        <dbReference type="ARBA" id="ARBA00022692"/>
    </source>
</evidence>
<feature type="transmembrane region" description="Helical" evidence="17">
    <location>
        <begin position="177"/>
        <end position="200"/>
    </location>
</feature>
<feature type="domain" description="NADH:quinone oxidoreductase/Mrp antiporter transmembrane" evidence="18">
    <location>
        <begin position="105"/>
        <end position="385"/>
    </location>
</feature>
<evidence type="ECO:0000256" key="2">
    <source>
        <dbReference type="ARBA" id="ARBA00004225"/>
    </source>
</evidence>
<evidence type="ECO:0000259" key="19">
    <source>
        <dbReference type="Pfam" id="PF01059"/>
    </source>
</evidence>
<dbReference type="PANTHER" id="PTHR43507:SF20">
    <property type="entry name" value="NADH-UBIQUINONE OXIDOREDUCTASE CHAIN 4"/>
    <property type="match status" value="1"/>
</dbReference>
<comment type="subcellular location">
    <subcellularLocation>
        <location evidence="2 17">Mitochondrion membrane</location>
        <topology evidence="2 17">Multi-pass membrane protein</topology>
    </subcellularLocation>
</comment>
<evidence type="ECO:0000256" key="11">
    <source>
        <dbReference type="ARBA" id="ARBA00022989"/>
    </source>
</evidence>
<keyword evidence="12 17" id="KW-0520">NAD</keyword>
<feature type="transmembrane region" description="Helical" evidence="17">
    <location>
        <begin position="212"/>
        <end position="232"/>
    </location>
</feature>
<organism evidence="20">
    <name type="scientific">Trixagus sp. TRI01</name>
    <dbReference type="NCBI Taxonomy" id="1205587"/>
    <lineage>
        <taxon>Eukaryota</taxon>
        <taxon>Metazoa</taxon>
        <taxon>Ecdysozoa</taxon>
        <taxon>Arthropoda</taxon>
        <taxon>Hexapoda</taxon>
        <taxon>Insecta</taxon>
        <taxon>Pterygota</taxon>
        <taxon>Neoptera</taxon>
        <taxon>Endopterygota</taxon>
        <taxon>Coleoptera</taxon>
        <taxon>Polyphaga</taxon>
        <taxon>Elateriformia</taxon>
        <taxon>Elateroidea</taxon>
        <taxon>Throscidae</taxon>
        <taxon>Trixagus</taxon>
    </lineage>
</organism>
<dbReference type="EC" id="7.1.1.2" evidence="4 17"/>
<feature type="transmembrane region" description="Helical" evidence="17">
    <location>
        <begin position="142"/>
        <end position="171"/>
    </location>
</feature>
<dbReference type="EMBL" id="JX412793">
    <property type="protein sequence ID" value="ALO76907.1"/>
    <property type="molecule type" value="Genomic_DNA"/>
</dbReference>
<dbReference type="GO" id="GO:0015990">
    <property type="term" value="P:electron transport coupled proton transport"/>
    <property type="evidence" value="ECO:0007669"/>
    <property type="project" value="TreeGrafter"/>
</dbReference>
<dbReference type="Pfam" id="PF00361">
    <property type="entry name" value="Proton_antipo_M"/>
    <property type="match status" value="1"/>
</dbReference>
<evidence type="ECO:0000259" key="18">
    <source>
        <dbReference type="Pfam" id="PF00361"/>
    </source>
</evidence>
<name>A0A0S2MQA6_9COLE</name>
<dbReference type="GO" id="GO:0031966">
    <property type="term" value="C:mitochondrial membrane"/>
    <property type="evidence" value="ECO:0007669"/>
    <property type="project" value="UniProtKB-SubCell"/>
</dbReference>
<comment type="catalytic activity">
    <reaction evidence="16 17">
        <text>a ubiquinone + NADH + 5 H(+)(in) = a ubiquinol + NAD(+) + 4 H(+)(out)</text>
        <dbReference type="Rhea" id="RHEA:29091"/>
        <dbReference type="Rhea" id="RHEA-COMP:9565"/>
        <dbReference type="Rhea" id="RHEA-COMP:9566"/>
        <dbReference type="ChEBI" id="CHEBI:15378"/>
        <dbReference type="ChEBI" id="CHEBI:16389"/>
        <dbReference type="ChEBI" id="CHEBI:17976"/>
        <dbReference type="ChEBI" id="CHEBI:57540"/>
        <dbReference type="ChEBI" id="CHEBI:57945"/>
        <dbReference type="EC" id="7.1.1.2"/>
    </reaction>
</comment>
<feature type="transmembrane region" description="Helical" evidence="17">
    <location>
        <begin position="7"/>
        <end position="34"/>
    </location>
</feature>
<evidence type="ECO:0000256" key="13">
    <source>
        <dbReference type="ARBA" id="ARBA00023075"/>
    </source>
</evidence>
<feature type="transmembrane region" description="Helical" evidence="17">
    <location>
        <begin position="374"/>
        <end position="397"/>
    </location>
</feature>
<evidence type="ECO:0000313" key="20">
    <source>
        <dbReference type="EMBL" id="ALO76907.1"/>
    </source>
</evidence>
<keyword evidence="6 17" id="KW-0813">Transport</keyword>
<dbReference type="InterPro" id="IPR001750">
    <property type="entry name" value="ND/Mrp_TM"/>
</dbReference>
<evidence type="ECO:0000256" key="16">
    <source>
        <dbReference type="ARBA" id="ARBA00049551"/>
    </source>
</evidence>
<feature type="transmembrane region" description="Helical" evidence="17">
    <location>
        <begin position="418"/>
        <end position="435"/>
    </location>
</feature>
<keyword evidence="7 17" id="KW-0679">Respiratory chain</keyword>
<evidence type="ECO:0000256" key="3">
    <source>
        <dbReference type="ARBA" id="ARBA00009025"/>
    </source>
</evidence>
<evidence type="ECO:0000256" key="6">
    <source>
        <dbReference type="ARBA" id="ARBA00022448"/>
    </source>
</evidence>
<keyword evidence="15 17" id="KW-0472">Membrane</keyword>
<dbReference type="PANTHER" id="PTHR43507">
    <property type="entry name" value="NADH-UBIQUINONE OXIDOREDUCTASE CHAIN 4"/>
    <property type="match status" value="1"/>
</dbReference>
<geneLocation type="mitochondrion" evidence="20"/>
<comment type="function">
    <text evidence="17">Core subunit of the mitochondrial membrane respiratory chain NADH dehydrogenase (Complex I) which catalyzes electron transfer from NADH through the respiratory chain, using ubiquinone as an electron acceptor. Essential for the catalytic activity and assembly of complex I.</text>
</comment>
<keyword evidence="8 17" id="KW-0812">Transmembrane</keyword>
<evidence type="ECO:0000256" key="14">
    <source>
        <dbReference type="ARBA" id="ARBA00023128"/>
    </source>
</evidence>
<gene>
    <name evidence="20" type="primary">nad4</name>
</gene>
<dbReference type="GO" id="GO:0042773">
    <property type="term" value="P:ATP synthesis coupled electron transport"/>
    <property type="evidence" value="ECO:0007669"/>
    <property type="project" value="InterPro"/>
</dbReference>
<dbReference type="InterPro" id="IPR000260">
    <property type="entry name" value="NADH4_N"/>
</dbReference>
<feature type="transmembrane region" description="Helical" evidence="17">
    <location>
        <begin position="293"/>
        <end position="313"/>
    </location>
</feature>
<feature type="transmembrane region" description="Helical" evidence="17">
    <location>
        <begin position="334"/>
        <end position="354"/>
    </location>
</feature>
<dbReference type="GO" id="GO:0008137">
    <property type="term" value="F:NADH dehydrogenase (ubiquinone) activity"/>
    <property type="evidence" value="ECO:0007669"/>
    <property type="project" value="UniProtKB-UniRule"/>
</dbReference>
<dbReference type="GO" id="GO:0003954">
    <property type="term" value="F:NADH dehydrogenase activity"/>
    <property type="evidence" value="ECO:0007669"/>
    <property type="project" value="TreeGrafter"/>
</dbReference>
<feature type="transmembrane region" description="Helical" evidence="17">
    <location>
        <begin position="84"/>
        <end position="102"/>
    </location>
</feature>
<evidence type="ECO:0000256" key="5">
    <source>
        <dbReference type="ARBA" id="ARBA00021006"/>
    </source>
</evidence>
<evidence type="ECO:0000256" key="10">
    <source>
        <dbReference type="ARBA" id="ARBA00022982"/>
    </source>
</evidence>
<protein>
    <recommendedName>
        <fullName evidence="5 17">NADH-ubiquinone oxidoreductase chain 4</fullName>
        <ecNumber evidence="4 17">7.1.1.2</ecNumber>
    </recommendedName>
</protein>
<keyword evidence="13 17" id="KW-0830">Ubiquinone</keyword>
<feature type="transmembrane region" description="Helical" evidence="17">
    <location>
        <begin position="54"/>
        <end position="77"/>
    </location>
</feature>
<keyword evidence="9" id="KW-1278">Translocase</keyword>
<comment type="similarity">
    <text evidence="3 17">Belongs to the complex I subunit 4 family.</text>
</comment>
<accession>A0A0S2MQA6</accession>
<keyword evidence="11 17" id="KW-1133">Transmembrane helix</keyword>
<evidence type="ECO:0000256" key="1">
    <source>
        <dbReference type="ARBA" id="ARBA00003257"/>
    </source>
</evidence>
<evidence type="ECO:0000256" key="4">
    <source>
        <dbReference type="ARBA" id="ARBA00012944"/>
    </source>
</evidence>
<dbReference type="GO" id="GO:0048039">
    <property type="term" value="F:ubiquinone binding"/>
    <property type="evidence" value="ECO:0007669"/>
    <property type="project" value="TreeGrafter"/>
</dbReference>